<evidence type="ECO:0000313" key="3">
    <source>
        <dbReference type="Proteomes" id="UP000228809"/>
    </source>
</evidence>
<evidence type="ECO:0000313" key="2">
    <source>
        <dbReference type="EMBL" id="PIT90923.1"/>
    </source>
</evidence>
<gene>
    <name evidence="2" type="ORF">COU17_03120</name>
</gene>
<proteinExistence type="predicted"/>
<reference evidence="3" key="1">
    <citation type="submission" date="2017-09" db="EMBL/GenBank/DDBJ databases">
        <title>Depth-based differentiation of microbial function through sediment-hosted aquifers and enrichment of novel symbionts in the deep terrestrial subsurface.</title>
        <authorList>
            <person name="Probst A.J."/>
            <person name="Ladd B."/>
            <person name="Jarett J.K."/>
            <person name="Geller-Mcgrath D.E."/>
            <person name="Sieber C.M.K."/>
            <person name="Emerson J.B."/>
            <person name="Anantharaman K."/>
            <person name="Thomas B.C."/>
            <person name="Malmstrom R."/>
            <person name="Stieglmeier M."/>
            <person name="Klingl A."/>
            <person name="Woyke T."/>
            <person name="Ryan C.M."/>
            <person name="Banfield J.F."/>
        </authorList>
    </citation>
    <scope>NUCLEOTIDE SEQUENCE [LARGE SCALE GENOMIC DNA]</scope>
</reference>
<name>A0A2M6WDT1_9BACT</name>
<dbReference type="Proteomes" id="UP000228809">
    <property type="component" value="Unassembled WGS sequence"/>
</dbReference>
<protein>
    <submittedName>
        <fullName evidence="2">Uncharacterized protein</fullName>
    </submittedName>
</protein>
<feature type="transmembrane region" description="Helical" evidence="1">
    <location>
        <begin position="23"/>
        <end position="47"/>
    </location>
</feature>
<sequence>MNEQELTHTILRRVKRTYYLKQVLSPMLLKCYFFAVFLISIFTLVSVKDVFANMPDSLSELYAFMSYAFLHTEIAVQAALFGIAIALVLIVRDSLRSSVGGFAHAL</sequence>
<accession>A0A2M6WDT1</accession>
<keyword evidence="1" id="KW-0472">Membrane</keyword>
<feature type="transmembrane region" description="Helical" evidence="1">
    <location>
        <begin position="67"/>
        <end position="91"/>
    </location>
</feature>
<keyword evidence="1" id="KW-1133">Transmembrane helix</keyword>
<comment type="caution">
    <text evidence="2">The sequence shown here is derived from an EMBL/GenBank/DDBJ whole genome shotgun (WGS) entry which is preliminary data.</text>
</comment>
<dbReference type="EMBL" id="PFBJ01000018">
    <property type="protein sequence ID" value="PIT90923.1"/>
    <property type="molecule type" value="Genomic_DNA"/>
</dbReference>
<organism evidence="2 3">
    <name type="scientific">Candidatus Kaiserbacteria bacterium CG10_big_fil_rev_8_21_14_0_10_49_17</name>
    <dbReference type="NCBI Taxonomy" id="1974609"/>
    <lineage>
        <taxon>Bacteria</taxon>
        <taxon>Candidatus Kaiseribacteriota</taxon>
    </lineage>
</organism>
<dbReference type="AlphaFoldDB" id="A0A2M6WDT1"/>
<evidence type="ECO:0000256" key="1">
    <source>
        <dbReference type="SAM" id="Phobius"/>
    </source>
</evidence>
<keyword evidence="1" id="KW-0812">Transmembrane</keyword>